<name>A0A517R5U8_9PLAN</name>
<keyword evidence="4" id="KW-1185">Reference proteome</keyword>
<dbReference type="PANTHER" id="PTHR33619:SF3">
    <property type="entry name" value="POLYSACCHARIDE EXPORT PROTEIN GFCE-RELATED"/>
    <property type="match status" value="1"/>
</dbReference>
<evidence type="ECO:0000256" key="1">
    <source>
        <dbReference type="ARBA" id="ARBA00022729"/>
    </source>
</evidence>
<gene>
    <name evidence="3" type="ORF">Pan189_36460</name>
</gene>
<feature type="domain" description="Polysaccharide export protein N-terminal" evidence="2">
    <location>
        <begin position="75"/>
        <end position="166"/>
    </location>
</feature>
<dbReference type="GO" id="GO:0015159">
    <property type="term" value="F:polysaccharide transmembrane transporter activity"/>
    <property type="evidence" value="ECO:0007669"/>
    <property type="project" value="InterPro"/>
</dbReference>
<keyword evidence="1" id="KW-0732">Signal</keyword>
<sequence length="469" mass="50509">MLRSANTPLRHARFDSRLASRSMAMLICFVGMMVGSGCSALRPIVGVPAYQLPPQYRASVRTGQELIDLSRLRQSQPADYRVDSGDVLGIYIEGILGNEGTVPPVLTPNGGDLRPSLGYPIEVERDGTISLPAAGAIPVRGLTLDEVRERIRRVFTDELQLLRPDVTRVPVLVTLQKGRTYRVLVIRQEAGQDAAIDLGADSNGLGIVRRGIGRVVELPAYENDVLHALAATGGLPGLDAENTVCVVRGAMCGQCRPDGFPWAGHSVAPQSTGDPNLPDELASHPEVLAFQGGGYRSGAPQVLRIPLRAFPGNEAHFSESDIILADGDVVYIESRVDDFFYTGGLLGGGQFQLPRDYDIDPLEALAIVQGQSNGNNGQSRAIGGFSALNKDVTVGASKMIILRPRPDGTNLPIEIDLYEAVHDPVERVVIQPGDYLVLQYTKKEAIAAFFERHVFEGLILGVSSALVFN</sequence>
<dbReference type="RefSeq" id="WP_145365392.1">
    <property type="nucleotide sequence ID" value="NZ_CP036268.1"/>
</dbReference>
<dbReference type="Gene3D" id="3.30.1950.10">
    <property type="entry name" value="wza like domain"/>
    <property type="match status" value="1"/>
</dbReference>
<dbReference type="InterPro" id="IPR003715">
    <property type="entry name" value="Poly_export_N"/>
</dbReference>
<dbReference type="AlphaFoldDB" id="A0A517R5U8"/>
<dbReference type="EMBL" id="CP036268">
    <property type="protein sequence ID" value="QDT39242.1"/>
    <property type="molecule type" value="Genomic_DNA"/>
</dbReference>
<evidence type="ECO:0000259" key="2">
    <source>
        <dbReference type="Pfam" id="PF02563"/>
    </source>
</evidence>
<dbReference type="PANTHER" id="PTHR33619">
    <property type="entry name" value="POLYSACCHARIDE EXPORT PROTEIN GFCE-RELATED"/>
    <property type="match status" value="1"/>
</dbReference>
<reference evidence="3 4" key="1">
    <citation type="submission" date="2019-02" db="EMBL/GenBank/DDBJ databases">
        <title>Deep-cultivation of Planctomycetes and their phenomic and genomic characterization uncovers novel biology.</title>
        <authorList>
            <person name="Wiegand S."/>
            <person name="Jogler M."/>
            <person name="Boedeker C."/>
            <person name="Pinto D."/>
            <person name="Vollmers J."/>
            <person name="Rivas-Marin E."/>
            <person name="Kohn T."/>
            <person name="Peeters S.H."/>
            <person name="Heuer A."/>
            <person name="Rast P."/>
            <person name="Oberbeckmann S."/>
            <person name="Bunk B."/>
            <person name="Jeske O."/>
            <person name="Meyerdierks A."/>
            <person name="Storesund J.E."/>
            <person name="Kallscheuer N."/>
            <person name="Luecker S."/>
            <person name="Lage O.M."/>
            <person name="Pohl T."/>
            <person name="Merkel B.J."/>
            <person name="Hornburger P."/>
            <person name="Mueller R.-W."/>
            <person name="Bruemmer F."/>
            <person name="Labrenz M."/>
            <person name="Spormann A.M."/>
            <person name="Op den Camp H."/>
            <person name="Overmann J."/>
            <person name="Amann R."/>
            <person name="Jetten M.S.M."/>
            <person name="Mascher T."/>
            <person name="Medema M.H."/>
            <person name="Devos D.P."/>
            <person name="Kaster A.-K."/>
            <person name="Ovreas L."/>
            <person name="Rohde M."/>
            <person name="Galperin M.Y."/>
            <person name="Jogler C."/>
        </authorList>
    </citation>
    <scope>NUCLEOTIDE SEQUENCE [LARGE SCALE GENOMIC DNA]</scope>
    <source>
        <strain evidence="3 4">Pan189</strain>
    </source>
</reference>
<evidence type="ECO:0000313" key="4">
    <source>
        <dbReference type="Proteomes" id="UP000317318"/>
    </source>
</evidence>
<dbReference type="OrthoDB" id="233929at2"/>
<accession>A0A517R5U8</accession>
<dbReference type="InterPro" id="IPR049712">
    <property type="entry name" value="Poly_export"/>
</dbReference>
<dbReference type="Pfam" id="PF02563">
    <property type="entry name" value="Poly_export"/>
    <property type="match status" value="1"/>
</dbReference>
<dbReference type="KEGG" id="svp:Pan189_36460"/>
<evidence type="ECO:0000313" key="3">
    <source>
        <dbReference type="EMBL" id="QDT39242.1"/>
    </source>
</evidence>
<proteinExistence type="predicted"/>
<dbReference type="Proteomes" id="UP000317318">
    <property type="component" value="Chromosome"/>
</dbReference>
<protein>
    <submittedName>
        <fullName evidence="3">Polysaccharide biosynthesis/export protein</fullName>
    </submittedName>
</protein>
<organism evidence="3 4">
    <name type="scientific">Stratiformator vulcanicus</name>
    <dbReference type="NCBI Taxonomy" id="2527980"/>
    <lineage>
        <taxon>Bacteria</taxon>
        <taxon>Pseudomonadati</taxon>
        <taxon>Planctomycetota</taxon>
        <taxon>Planctomycetia</taxon>
        <taxon>Planctomycetales</taxon>
        <taxon>Planctomycetaceae</taxon>
        <taxon>Stratiformator</taxon>
    </lineage>
</organism>